<evidence type="ECO:0000313" key="2">
    <source>
        <dbReference type="Proteomes" id="UP001321760"/>
    </source>
</evidence>
<reference evidence="1" key="2">
    <citation type="submission" date="2023-05" db="EMBL/GenBank/DDBJ databases">
        <authorList>
            <consortium name="Lawrence Berkeley National Laboratory"/>
            <person name="Steindorff A."/>
            <person name="Hensen N."/>
            <person name="Bonometti L."/>
            <person name="Westerberg I."/>
            <person name="Brannstrom I.O."/>
            <person name="Guillou S."/>
            <person name="Cros-Aarteil S."/>
            <person name="Calhoun S."/>
            <person name="Haridas S."/>
            <person name="Kuo A."/>
            <person name="Mondo S."/>
            <person name="Pangilinan J."/>
            <person name="Riley R."/>
            <person name="Labutti K."/>
            <person name="Andreopoulos B."/>
            <person name="Lipzen A."/>
            <person name="Chen C."/>
            <person name="Yanf M."/>
            <person name="Daum C."/>
            <person name="Ng V."/>
            <person name="Clum A."/>
            <person name="Ohm R."/>
            <person name="Martin F."/>
            <person name="Silar P."/>
            <person name="Natvig D."/>
            <person name="Lalanne C."/>
            <person name="Gautier V."/>
            <person name="Ament-Velasquez S.L."/>
            <person name="Kruys A."/>
            <person name="Hutchinson M.I."/>
            <person name="Powell A.J."/>
            <person name="Barry K."/>
            <person name="Miller A.N."/>
            <person name="Grigoriev I.V."/>
            <person name="Debuchy R."/>
            <person name="Gladieux P."/>
            <person name="Thoren M.H."/>
            <person name="Johannesson H."/>
        </authorList>
    </citation>
    <scope>NUCLEOTIDE SEQUENCE</scope>
    <source>
        <strain evidence="1">PSN243</strain>
    </source>
</reference>
<keyword evidence="2" id="KW-1185">Reference proteome</keyword>
<evidence type="ECO:0000313" key="1">
    <source>
        <dbReference type="EMBL" id="KAK4456039.1"/>
    </source>
</evidence>
<protein>
    <submittedName>
        <fullName evidence="1">Uncharacterized protein</fullName>
    </submittedName>
</protein>
<dbReference type="AlphaFoldDB" id="A0AAV9H805"/>
<gene>
    <name evidence="1" type="ORF">QBC34DRAFT_7643</name>
</gene>
<accession>A0AAV9H805</accession>
<comment type="caution">
    <text evidence="1">The sequence shown here is derived from an EMBL/GenBank/DDBJ whole genome shotgun (WGS) entry which is preliminary data.</text>
</comment>
<organism evidence="1 2">
    <name type="scientific">Podospora aff. communis PSN243</name>
    <dbReference type="NCBI Taxonomy" id="3040156"/>
    <lineage>
        <taxon>Eukaryota</taxon>
        <taxon>Fungi</taxon>
        <taxon>Dikarya</taxon>
        <taxon>Ascomycota</taxon>
        <taxon>Pezizomycotina</taxon>
        <taxon>Sordariomycetes</taxon>
        <taxon>Sordariomycetidae</taxon>
        <taxon>Sordariales</taxon>
        <taxon>Podosporaceae</taxon>
        <taxon>Podospora</taxon>
    </lineage>
</organism>
<name>A0AAV9H805_9PEZI</name>
<proteinExistence type="predicted"/>
<sequence>MMAIKLKHRRNPNQGHINGSSMAEASICGVGSGAPSLSSFKKTWASALFVLAIHHLRPQQNSRFLSIFSPNNKLPLSRLLRTAKQPNSVLLASRMEAPPCWPSCLATREHISNPLKTPNRQYFLQFLPVVQVGLNGPFAVALVVTAPKLLPSCESYRRYMVVKFWQHEYRNTGFTSAATTPGYWRQLQCMSCSPTSLRWVHTHICSYKHSSLWHAQLPCAPQRNTSARPVKWGRCV</sequence>
<dbReference type="EMBL" id="MU865913">
    <property type="protein sequence ID" value="KAK4456039.1"/>
    <property type="molecule type" value="Genomic_DNA"/>
</dbReference>
<dbReference type="Proteomes" id="UP001321760">
    <property type="component" value="Unassembled WGS sequence"/>
</dbReference>
<reference evidence="1" key="1">
    <citation type="journal article" date="2023" name="Mol. Phylogenet. Evol.">
        <title>Genome-scale phylogeny and comparative genomics of the fungal order Sordariales.</title>
        <authorList>
            <person name="Hensen N."/>
            <person name="Bonometti L."/>
            <person name="Westerberg I."/>
            <person name="Brannstrom I.O."/>
            <person name="Guillou S."/>
            <person name="Cros-Aarteil S."/>
            <person name="Calhoun S."/>
            <person name="Haridas S."/>
            <person name="Kuo A."/>
            <person name="Mondo S."/>
            <person name="Pangilinan J."/>
            <person name="Riley R."/>
            <person name="LaButti K."/>
            <person name="Andreopoulos B."/>
            <person name="Lipzen A."/>
            <person name="Chen C."/>
            <person name="Yan M."/>
            <person name="Daum C."/>
            <person name="Ng V."/>
            <person name="Clum A."/>
            <person name="Steindorff A."/>
            <person name="Ohm R.A."/>
            <person name="Martin F."/>
            <person name="Silar P."/>
            <person name="Natvig D.O."/>
            <person name="Lalanne C."/>
            <person name="Gautier V."/>
            <person name="Ament-Velasquez S.L."/>
            <person name="Kruys A."/>
            <person name="Hutchinson M.I."/>
            <person name="Powell A.J."/>
            <person name="Barry K."/>
            <person name="Miller A.N."/>
            <person name="Grigoriev I.V."/>
            <person name="Debuchy R."/>
            <person name="Gladieux P."/>
            <person name="Hiltunen Thoren M."/>
            <person name="Johannesson H."/>
        </authorList>
    </citation>
    <scope>NUCLEOTIDE SEQUENCE</scope>
    <source>
        <strain evidence="1">PSN243</strain>
    </source>
</reference>